<reference evidence="2" key="4">
    <citation type="submission" date="2019-03" db="UniProtKB">
        <authorList>
            <consortium name="EnsemblPlants"/>
        </authorList>
    </citation>
    <scope>IDENTIFICATION</scope>
</reference>
<dbReference type="PANTHER" id="PTHR46148">
    <property type="entry name" value="CHROMO DOMAIN-CONTAINING PROTEIN"/>
    <property type="match status" value="1"/>
</dbReference>
<feature type="domain" description="Tf2-1-like SH3-like" evidence="1">
    <location>
        <begin position="2"/>
        <end position="33"/>
    </location>
</feature>
<proteinExistence type="predicted"/>
<reference evidence="3" key="2">
    <citation type="journal article" date="2017" name="Nat. Plants">
        <title>The Aegilops tauschii genome reveals multiple impacts of transposons.</title>
        <authorList>
            <person name="Zhao G."/>
            <person name="Zou C."/>
            <person name="Li K."/>
            <person name="Wang K."/>
            <person name="Li T."/>
            <person name="Gao L."/>
            <person name="Zhang X."/>
            <person name="Wang H."/>
            <person name="Yang Z."/>
            <person name="Liu X."/>
            <person name="Jiang W."/>
            <person name="Mao L."/>
            <person name="Kong X."/>
            <person name="Jiao Y."/>
            <person name="Jia J."/>
        </authorList>
    </citation>
    <scope>NUCLEOTIDE SEQUENCE [LARGE SCALE GENOMIC DNA]</scope>
    <source>
        <strain evidence="3">cv. AL8/78</strain>
    </source>
</reference>
<dbReference type="EnsemblPlants" id="AET5Gv20092300.1">
    <property type="protein sequence ID" value="AET5Gv20092300.1"/>
    <property type="gene ID" value="AET5Gv20092300"/>
</dbReference>
<reference evidence="3" key="1">
    <citation type="journal article" date="2014" name="Science">
        <title>Ancient hybridizations among the ancestral genomes of bread wheat.</title>
        <authorList>
            <consortium name="International Wheat Genome Sequencing Consortium,"/>
            <person name="Marcussen T."/>
            <person name="Sandve S.R."/>
            <person name="Heier L."/>
            <person name="Spannagl M."/>
            <person name="Pfeifer M."/>
            <person name="Jakobsen K.S."/>
            <person name="Wulff B.B."/>
            <person name="Steuernagel B."/>
            <person name="Mayer K.F."/>
            <person name="Olsen O.A."/>
        </authorList>
    </citation>
    <scope>NUCLEOTIDE SEQUENCE [LARGE SCALE GENOMIC DNA]</scope>
    <source>
        <strain evidence="3">cv. AL8/78</strain>
    </source>
</reference>
<evidence type="ECO:0000259" key="1">
    <source>
        <dbReference type="Pfam" id="PF24626"/>
    </source>
</evidence>
<protein>
    <recommendedName>
        <fullName evidence="1">Tf2-1-like SH3-like domain-containing protein</fullName>
    </recommendedName>
</protein>
<accession>A0A453JK53</accession>
<keyword evidence="3" id="KW-1185">Reference proteome</keyword>
<reference evidence="2" key="5">
    <citation type="journal article" date="2021" name="G3 (Bethesda)">
        <title>Aegilops tauschii genome assembly Aet v5.0 features greater sequence contiguity and improved annotation.</title>
        <authorList>
            <person name="Wang L."/>
            <person name="Zhu T."/>
            <person name="Rodriguez J.C."/>
            <person name="Deal K.R."/>
            <person name="Dubcovsky J."/>
            <person name="McGuire P.E."/>
            <person name="Lux T."/>
            <person name="Spannagl M."/>
            <person name="Mayer K.F.X."/>
            <person name="Baldrich P."/>
            <person name="Meyers B.C."/>
            <person name="Huo N."/>
            <person name="Gu Y.Q."/>
            <person name="Zhou H."/>
            <person name="Devos K.M."/>
            <person name="Bennetzen J.L."/>
            <person name="Unver T."/>
            <person name="Budak H."/>
            <person name="Gulick P.J."/>
            <person name="Galiba G."/>
            <person name="Kalapos B."/>
            <person name="Nelson D.R."/>
            <person name="Li P."/>
            <person name="You F.M."/>
            <person name="Luo M.C."/>
            <person name="Dvorak J."/>
        </authorList>
    </citation>
    <scope>NUCLEOTIDE SEQUENCE [LARGE SCALE GENOMIC DNA]</scope>
    <source>
        <strain evidence="2">cv. AL8/78</strain>
    </source>
</reference>
<reference evidence="2" key="3">
    <citation type="journal article" date="2017" name="Nature">
        <title>Genome sequence of the progenitor of the wheat D genome Aegilops tauschii.</title>
        <authorList>
            <person name="Luo M.C."/>
            <person name="Gu Y.Q."/>
            <person name="Puiu D."/>
            <person name="Wang H."/>
            <person name="Twardziok S.O."/>
            <person name="Deal K.R."/>
            <person name="Huo N."/>
            <person name="Zhu T."/>
            <person name="Wang L."/>
            <person name="Wang Y."/>
            <person name="McGuire P.E."/>
            <person name="Liu S."/>
            <person name="Long H."/>
            <person name="Ramasamy R.K."/>
            <person name="Rodriguez J.C."/>
            <person name="Van S.L."/>
            <person name="Yuan L."/>
            <person name="Wang Z."/>
            <person name="Xia Z."/>
            <person name="Xiao L."/>
            <person name="Anderson O.D."/>
            <person name="Ouyang S."/>
            <person name="Liang Y."/>
            <person name="Zimin A.V."/>
            <person name="Pertea G."/>
            <person name="Qi P."/>
            <person name="Bennetzen J.L."/>
            <person name="Dai X."/>
            <person name="Dawson M.W."/>
            <person name="Muller H.G."/>
            <person name="Kugler K."/>
            <person name="Rivarola-Duarte L."/>
            <person name="Spannagl M."/>
            <person name="Mayer K.F.X."/>
            <person name="Lu F.H."/>
            <person name="Bevan M.W."/>
            <person name="Leroy P."/>
            <person name="Li P."/>
            <person name="You F.M."/>
            <person name="Sun Q."/>
            <person name="Liu Z."/>
            <person name="Lyons E."/>
            <person name="Wicker T."/>
            <person name="Salzberg S.L."/>
            <person name="Devos K.M."/>
            <person name="Dvorak J."/>
        </authorList>
    </citation>
    <scope>NUCLEOTIDE SEQUENCE [LARGE SCALE GENOMIC DNA]</scope>
    <source>
        <strain evidence="2">cv. AL8/78</strain>
    </source>
</reference>
<dbReference type="Pfam" id="PF24626">
    <property type="entry name" value="SH3_Tf2-1"/>
    <property type="match status" value="1"/>
</dbReference>
<dbReference type="InterPro" id="IPR056924">
    <property type="entry name" value="SH3_Tf2-1"/>
</dbReference>
<dbReference type="Proteomes" id="UP000015105">
    <property type="component" value="Chromosome 5D"/>
</dbReference>
<name>A0A453JK53_AEGTS</name>
<sequence>LITQKVGQSAYKLQFPADVKIHPVFHVSQLKKHIGDKSIPSPHLPMVNADGTIKTGPAAVLQVRQIPKHNAPVVQ</sequence>
<evidence type="ECO:0000313" key="2">
    <source>
        <dbReference type="EnsemblPlants" id="AET5Gv20092300.1"/>
    </source>
</evidence>
<dbReference type="AlphaFoldDB" id="A0A453JK53"/>
<organism evidence="2 3">
    <name type="scientific">Aegilops tauschii subsp. strangulata</name>
    <name type="common">Goatgrass</name>
    <dbReference type="NCBI Taxonomy" id="200361"/>
    <lineage>
        <taxon>Eukaryota</taxon>
        <taxon>Viridiplantae</taxon>
        <taxon>Streptophyta</taxon>
        <taxon>Embryophyta</taxon>
        <taxon>Tracheophyta</taxon>
        <taxon>Spermatophyta</taxon>
        <taxon>Magnoliopsida</taxon>
        <taxon>Liliopsida</taxon>
        <taxon>Poales</taxon>
        <taxon>Poaceae</taxon>
        <taxon>BOP clade</taxon>
        <taxon>Pooideae</taxon>
        <taxon>Triticodae</taxon>
        <taxon>Triticeae</taxon>
        <taxon>Triticinae</taxon>
        <taxon>Aegilops</taxon>
    </lineage>
</organism>
<dbReference type="PANTHER" id="PTHR46148:SF52">
    <property type="entry name" value="OS04G0603800 PROTEIN"/>
    <property type="match status" value="1"/>
</dbReference>
<evidence type="ECO:0000313" key="3">
    <source>
        <dbReference type="Proteomes" id="UP000015105"/>
    </source>
</evidence>
<dbReference type="Gramene" id="AET5Gv20092300.1">
    <property type="protein sequence ID" value="AET5Gv20092300.1"/>
    <property type="gene ID" value="AET5Gv20092300"/>
</dbReference>